<dbReference type="PANTHER" id="PTHR24421:SF58">
    <property type="entry name" value="SIGNAL TRANSDUCTION HISTIDINE-PROTEIN KINASE_PHOSPHATASE UHPB"/>
    <property type="match status" value="1"/>
</dbReference>
<dbReference type="SUPFAM" id="SSF55874">
    <property type="entry name" value="ATPase domain of HSP90 chaperone/DNA topoisomerase II/histidine kinase"/>
    <property type="match status" value="1"/>
</dbReference>
<keyword evidence="1" id="KW-0808">Transferase</keyword>
<dbReference type="Proteomes" id="UP001500367">
    <property type="component" value="Unassembled WGS sequence"/>
</dbReference>
<keyword evidence="6" id="KW-0812">Transmembrane</keyword>
<reference evidence="9" key="1">
    <citation type="journal article" date="2019" name="Int. J. Syst. Evol. Microbiol.">
        <title>The Global Catalogue of Microorganisms (GCM) 10K type strain sequencing project: providing services to taxonomists for standard genome sequencing and annotation.</title>
        <authorList>
            <consortium name="The Broad Institute Genomics Platform"/>
            <consortium name="The Broad Institute Genome Sequencing Center for Infectious Disease"/>
            <person name="Wu L."/>
            <person name="Ma J."/>
        </authorList>
    </citation>
    <scope>NUCLEOTIDE SEQUENCE [LARGE SCALE GENOMIC DNA]</scope>
    <source>
        <strain evidence="9">JCM 17069</strain>
    </source>
</reference>
<dbReference type="Pfam" id="PF13374">
    <property type="entry name" value="TPR_10"/>
    <property type="match status" value="1"/>
</dbReference>
<accession>A0ABP7VDK1</accession>
<dbReference type="InterPro" id="IPR003594">
    <property type="entry name" value="HATPase_dom"/>
</dbReference>
<organism evidence="8 9">
    <name type="scientific">Flavobacterium cheonanense</name>
    <dbReference type="NCBI Taxonomy" id="706183"/>
    <lineage>
        <taxon>Bacteria</taxon>
        <taxon>Pseudomonadati</taxon>
        <taxon>Bacteroidota</taxon>
        <taxon>Flavobacteriia</taxon>
        <taxon>Flavobacteriales</taxon>
        <taxon>Flavobacteriaceae</taxon>
        <taxon>Flavobacterium</taxon>
    </lineage>
</organism>
<keyword evidence="4" id="KW-0802">TPR repeat</keyword>
<comment type="caution">
    <text evidence="8">The sequence shown here is derived from an EMBL/GenBank/DDBJ whole genome shotgun (WGS) entry which is preliminary data.</text>
</comment>
<dbReference type="InterPro" id="IPR019734">
    <property type="entry name" value="TPR_rpt"/>
</dbReference>
<keyword evidence="6" id="KW-0472">Membrane</keyword>
<evidence type="ECO:0000256" key="2">
    <source>
        <dbReference type="ARBA" id="ARBA00022777"/>
    </source>
</evidence>
<dbReference type="SMART" id="SM00387">
    <property type="entry name" value="HATPase_c"/>
    <property type="match status" value="1"/>
</dbReference>
<dbReference type="Gene3D" id="1.25.40.10">
    <property type="entry name" value="Tetratricopeptide repeat domain"/>
    <property type="match status" value="2"/>
</dbReference>
<feature type="coiled-coil region" evidence="5">
    <location>
        <begin position="366"/>
        <end position="393"/>
    </location>
</feature>
<keyword evidence="2 8" id="KW-0418">Kinase</keyword>
<evidence type="ECO:0000313" key="9">
    <source>
        <dbReference type="Proteomes" id="UP001500367"/>
    </source>
</evidence>
<dbReference type="GO" id="GO:0016301">
    <property type="term" value="F:kinase activity"/>
    <property type="evidence" value="ECO:0007669"/>
    <property type="project" value="UniProtKB-KW"/>
</dbReference>
<dbReference type="Gene3D" id="3.30.565.10">
    <property type="entry name" value="Histidine kinase-like ATPase, C-terminal domain"/>
    <property type="match status" value="1"/>
</dbReference>
<dbReference type="InterPro" id="IPR011990">
    <property type="entry name" value="TPR-like_helical_dom_sf"/>
</dbReference>
<dbReference type="InterPro" id="IPR036890">
    <property type="entry name" value="HATPase_C_sf"/>
</dbReference>
<evidence type="ECO:0000256" key="3">
    <source>
        <dbReference type="ARBA" id="ARBA00023012"/>
    </source>
</evidence>
<keyword evidence="3" id="KW-0902">Two-component regulatory system</keyword>
<dbReference type="PROSITE" id="PS50005">
    <property type="entry name" value="TPR"/>
    <property type="match status" value="1"/>
</dbReference>
<dbReference type="InterPro" id="IPR050482">
    <property type="entry name" value="Sensor_HK_TwoCompSys"/>
</dbReference>
<feature type="domain" description="Histidine kinase" evidence="7">
    <location>
        <begin position="559"/>
        <end position="645"/>
    </location>
</feature>
<sequence>MKGLKKILTLVFFIVSIIGYSQNTQEIIYDLKKDLQSNPDEKKRAIIYSDLTWYYSNISIDSALVYGQKAINQSLKLGDSTIIAQAYGDVSTVYLKKGDYNQSLKYLKNVLAIRKAKNDVLGLAKVYSGIGLLYYNQNESDLSMKNYLIGLEYANRANDEKVIHNIKNAMSGLLVDLKDYKKALVYSQSAINYYEKINATATLCPMYINKGNIYLGLKDTLNALKMFEKGKQICNETGNKLFLAKALNNIGVIRVAQKKFEESKKVFDESKKSTENLNSDFMDFKMKLNDVEVLNRAEKFKESKVLLLQLKKYFEKQNGLDNLLLTYQYFIPVCSYLSEKDSVAFYQEKYLKLNQKINDSEVLKKTIELETKYQTAKKEKQLLEKDIQVKNKNNLIFSLVGISIFLFLLGLLIYRQQKLKNKQQEQEFQLKSAIAQIETQNQLQEQRLSISRDLHDNIGAQLTFVISSVDNLKHGNQITDNKIVNQLTKISDFTKSTIIDLRDTIWAMNSNEFSFEDLRSRIFNFIEKAKSAKEDVDFKFNVDESLQDLKFSSLIGINLYRTIQEAINNAVKYSDANEIIVDVKNGSNKIQIEIQDNGKGFDIENTEFGNGLYNMKKRVEEIDGTFEINSLIDRGTKIRFDIPKI</sequence>
<gene>
    <name evidence="8" type="ORF">GCM10022389_05400</name>
</gene>
<dbReference type="EMBL" id="BAABCT010000001">
    <property type="protein sequence ID" value="GAA4063552.1"/>
    <property type="molecule type" value="Genomic_DNA"/>
</dbReference>
<evidence type="ECO:0000256" key="4">
    <source>
        <dbReference type="PROSITE-ProRule" id="PRU00339"/>
    </source>
</evidence>
<dbReference type="SUPFAM" id="SSF48452">
    <property type="entry name" value="TPR-like"/>
    <property type="match status" value="2"/>
</dbReference>
<feature type="transmembrane region" description="Helical" evidence="6">
    <location>
        <begin position="395"/>
        <end position="414"/>
    </location>
</feature>
<dbReference type="Gene3D" id="1.20.5.1930">
    <property type="match status" value="1"/>
</dbReference>
<keyword evidence="9" id="KW-1185">Reference proteome</keyword>
<keyword evidence="5" id="KW-0175">Coiled coil</keyword>
<dbReference type="Pfam" id="PF02518">
    <property type="entry name" value="HATPase_c"/>
    <property type="match status" value="1"/>
</dbReference>
<dbReference type="Pfam" id="PF13181">
    <property type="entry name" value="TPR_8"/>
    <property type="match status" value="1"/>
</dbReference>
<dbReference type="CDD" id="cd16917">
    <property type="entry name" value="HATPase_UhpB-NarQ-NarX-like"/>
    <property type="match status" value="1"/>
</dbReference>
<dbReference type="PROSITE" id="PS50109">
    <property type="entry name" value="HIS_KIN"/>
    <property type="match status" value="1"/>
</dbReference>
<name>A0ABP7VDK1_9FLAO</name>
<protein>
    <submittedName>
        <fullName evidence="8">Sensor histidine kinase</fullName>
    </submittedName>
</protein>
<keyword evidence="6" id="KW-1133">Transmembrane helix</keyword>
<dbReference type="PANTHER" id="PTHR24421">
    <property type="entry name" value="NITRATE/NITRITE SENSOR PROTEIN NARX-RELATED"/>
    <property type="match status" value="1"/>
</dbReference>
<dbReference type="InterPro" id="IPR011712">
    <property type="entry name" value="Sig_transdc_His_kin_sub3_dim/P"/>
</dbReference>
<evidence type="ECO:0000256" key="1">
    <source>
        <dbReference type="ARBA" id="ARBA00022679"/>
    </source>
</evidence>
<proteinExistence type="predicted"/>
<dbReference type="SMART" id="SM00028">
    <property type="entry name" value="TPR"/>
    <property type="match status" value="4"/>
</dbReference>
<evidence type="ECO:0000256" key="6">
    <source>
        <dbReference type="SAM" id="Phobius"/>
    </source>
</evidence>
<evidence type="ECO:0000256" key="5">
    <source>
        <dbReference type="SAM" id="Coils"/>
    </source>
</evidence>
<dbReference type="RefSeq" id="WP_344815265.1">
    <property type="nucleotide sequence ID" value="NZ_BAABCT010000001.1"/>
</dbReference>
<dbReference type="Pfam" id="PF07730">
    <property type="entry name" value="HisKA_3"/>
    <property type="match status" value="1"/>
</dbReference>
<feature type="repeat" description="TPR" evidence="4">
    <location>
        <begin position="84"/>
        <end position="117"/>
    </location>
</feature>
<evidence type="ECO:0000313" key="8">
    <source>
        <dbReference type="EMBL" id="GAA4063552.1"/>
    </source>
</evidence>
<dbReference type="InterPro" id="IPR005467">
    <property type="entry name" value="His_kinase_dom"/>
</dbReference>
<evidence type="ECO:0000259" key="7">
    <source>
        <dbReference type="PROSITE" id="PS50109"/>
    </source>
</evidence>